<dbReference type="Proteomes" id="UP000230046">
    <property type="component" value="Unassembled WGS sequence"/>
</dbReference>
<reference evidence="1 2" key="1">
    <citation type="submission" date="2017-11" db="EMBL/GenBank/DDBJ databases">
        <title>Genome sequencing of Prevotella intermedia KCOM 1653.</title>
        <authorList>
            <person name="Kook J.-K."/>
            <person name="Park S.-N."/>
            <person name="Lim Y.K."/>
        </authorList>
    </citation>
    <scope>NUCLEOTIDE SEQUENCE [LARGE SCALE GENOMIC DNA]</scope>
    <source>
        <strain evidence="1 2">KCOM 1653</strain>
    </source>
</reference>
<gene>
    <name evidence="1" type="ORF">CTI18_12130</name>
</gene>
<comment type="caution">
    <text evidence="1">The sequence shown here is derived from an EMBL/GenBank/DDBJ whole genome shotgun (WGS) entry which is preliminary data.</text>
</comment>
<organism evidence="1 2">
    <name type="scientific">Prevotella intermedia</name>
    <dbReference type="NCBI Taxonomy" id="28131"/>
    <lineage>
        <taxon>Bacteria</taxon>
        <taxon>Pseudomonadati</taxon>
        <taxon>Bacteroidota</taxon>
        <taxon>Bacteroidia</taxon>
        <taxon>Bacteroidales</taxon>
        <taxon>Prevotellaceae</taxon>
        <taxon>Prevotella</taxon>
    </lineage>
</organism>
<accession>A0A2G8I841</accession>
<evidence type="ECO:0000313" key="1">
    <source>
        <dbReference type="EMBL" id="PIK19629.1"/>
    </source>
</evidence>
<dbReference type="EMBL" id="PEKN01000002">
    <property type="protein sequence ID" value="PIK19629.1"/>
    <property type="molecule type" value="Genomic_DNA"/>
</dbReference>
<dbReference type="AlphaFoldDB" id="A0A2G8I841"/>
<proteinExistence type="predicted"/>
<evidence type="ECO:0000313" key="2">
    <source>
        <dbReference type="Proteomes" id="UP000230046"/>
    </source>
</evidence>
<sequence>MRELTEKETLNKKHFLMFMELIGLSPTSRNAYATTLMSCSDFIKDVLEKGVYTSLYEVDNQKDIKRYQKMLDTMPAYISRNHSGNNRHSASMVNYVKFIDFLFIFKKR</sequence>
<protein>
    <recommendedName>
        <fullName evidence="3">Integrase</fullName>
    </recommendedName>
</protein>
<name>A0A2G8I841_PREIN</name>
<evidence type="ECO:0008006" key="3">
    <source>
        <dbReference type="Google" id="ProtNLM"/>
    </source>
</evidence>